<dbReference type="GO" id="GO:0055085">
    <property type="term" value="P:transmembrane transport"/>
    <property type="evidence" value="ECO:0007669"/>
    <property type="project" value="UniProtKB-ARBA"/>
</dbReference>
<dbReference type="InterPro" id="IPR003439">
    <property type="entry name" value="ABC_transporter-like_ATP-bd"/>
</dbReference>
<dbReference type="PROSITE" id="PS00211">
    <property type="entry name" value="ABC_TRANSPORTER_1"/>
    <property type="match status" value="1"/>
</dbReference>
<evidence type="ECO:0000256" key="2">
    <source>
        <dbReference type="ARBA" id="ARBA00022448"/>
    </source>
</evidence>
<dbReference type="InterPro" id="IPR017871">
    <property type="entry name" value="ABC_transporter-like_CS"/>
</dbReference>
<dbReference type="PANTHER" id="PTHR43776:SF7">
    <property type="entry name" value="D,D-DIPEPTIDE TRANSPORT ATP-BINDING PROTEIN DDPF-RELATED"/>
    <property type="match status" value="1"/>
</dbReference>
<dbReference type="CDD" id="cd03257">
    <property type="entry name" value="ABC_NikE_OppD_transporters"/>
    <property type="match status" value="1"/>
</dbReference>
<proteinExistence type="inferred from homology"/>
<sequence length="202" mass="22404">MSDQKEALLRAVALSQSYSSKHGRIRALNSVSLELYPGETLGIAGESGSGKSTLLRLLSALEPPHEGEVRFEGKIISGAPVNERRAYYKRIGIVFQQPRLSFDPRWTLFRSLEEPLQINRFGSPGERRALVLETAEKTGLDEELLNRYPSQLSGGQLQRAAIARAIILKPRLVFLDEPTAALDVSIQAQILNLLKDLQKLEG</sequence>
<dbReference type="InterPro" id="IPR027417">
    <property type="entry name" value="P-loop_NTPase"/>
</dbReference>
<feature type="non-terminal residue" evidence="6">
    <location>
        <position position="202"/>
    </location>
</feature>
<evidence type="ECO:0000259" key="5">
    <source>
        <dbReference type="PROSITE" id="PS50893"/>
    </source>
</evidence>
<keyword evidence="4 6" id="KW-0067">ATP-binding</keyword>
<organism evidence="6">
    <name type="scientific">Caldithrix abyssi</name>
    <dbReference type="NCBI Taxonomy" id="187145"/>
    <lineage>
        <taxon>Bacteria</taxon>
        <taxon>Pseudomonadati</taxon>
        <taxon>Calditrichota</taxon>
        <taxon>Calditrichia</taxon>
        <taxon>Calditrichales</taxon>
        <taxon>Calditrichaceae</taxon>
        <taxon>Caldithrix</taxon>
    </lineage>
</organism>
<evidence type="ECO:0000256" key="4">
    <source>
        <dbReference type="ARBA" id="ARBA00022840"/>
    </source>
</evidence>
<gene>
    <name evidence="6" type="ORF">ENJ10_12345</name>
</gene>
<dbReference type="PANTHER" id="PTHR43776">
    <property type="entry name" value="TRANSPORT ATP-BINDING PROTEIN"/>
    <property type="match status" value="1"/>
</dbReference>
<protein>
    <submittedName>
        <fullName evidence="6">ABC transporter ATP-binding protein</fullName>
    </submittedName>
</protein>
<dbReference type="SUPFAM" id="SSF52540">
    <property type="entry name" value="P-loop containing nucleoside triphosphate hydrolases"/>
    <property type="match status" value="1"/>
</dbReference>
<reference evidence="6" key="1">
    <citation type="journal article" date="2020" name="mSystems">
        <title>Genome- and Community-Level Interaction Insights into Carbon Utilization and Element Cycling Functions of Hydrothermarchaeota in Hydrothermal Sediment.</title>
        <authorList>
            <person name="Zhou Z."/>
            <person name="Liu Y."/>
            <person name="Xu W."/>
            <person name="Pan J."/>
            <person name="Luo Z.H."/>
            <person name="Li M."/>
        </authorList>
    </citation>
    <scope>NUCLEOTIDE SEQUENCE [LARGE SCALE GENOMIC DNA]</scope>
    <source>
        <strain evidence="6">HyVt-456</strain>
    </source>
</reference>
<evidence type="ECO:0000256" key="1">
    <source>
        <dbReference type="ARBA" id="ARBA00005417"/>
    </source>
</evidence>
<dbReference type="PROSITE" id="PS50893">
    <property type="entry name" value="ABC_TRANSPORTER_2"/>
    <property type="match status" value="1"/>
</dbReference>
<dbReference type="Pfam" id="PF00005">
    <property type="entry name" value="ABC_tran"/>
    <property type="match status" value="1"/>
</dbReference>
<dbReference type="GO" id="GO:0016887">
    <property type="term" value="F:ATP hydrolysis activity"/>
    <property type="evidence" value="ECO:0007669"/>
    <property type="project" value="InterPro"/>
</dbReference>
<dbReference type="InterPro" id="IPR050319">
    <property type="entry name" value="ABC_transp_ATP-bind"/>
</dbReference>
<dbReference type="EMBL" id="DRLD01000345">
    <property type="protein sequence ID" value="HED11473.1"/>
    <property type="molecule type" value="Genomic_DNA"/>
</dbReference>
<dbReference type="AlphaFoldDB" id="A0A7V1PV62"/>
<evidence type="ECO:0000313" key="6">
    <source>
        <dbReference type="EMBL" id="HED11473.1"/>
    </source>
</evidence>
<dbReference type="GO" id="GO:0005524">
    <property type="term" value="F:ATP binding"/>
    <property type="evidence" value="ECO:0007669"/>
    <property type="project" value="UniProtKB-KW"/>
</dbReference>
<comment type="similarity">
    <text evidence="1">Belongs to the ABC transporter superfamily.</text>
</comment>
<dbReference type="SMART" id="SM00382">
    <property type="entry name" value="AAA"/>
    <property type="match status" value="1"/>
</dbReference>
<accession>A0A7V1PV62</accession>
<dbReference type="Gene3D" id="3.40.50.300">
    <property type="entry name" value="P-loop containing nucleotide triphosphate hydrolases"/>
    <property type="match status" value="1"/>
</dbReference>
<dbReference type="InterPro" id="IPR003593">
    <property type="entry name" value="AAA+_ATPase"/>
</dbReference>
<feature type="domain" description="ABC transporter" evidence="5">
    <location>
        <begin position="9"/>
        <end position="200"/>
    </location>
</feature>
<evidence type="ECO:0000256" key="3">
    <source>
        <dbReference type="ARBA" id="ARBA00022741"/>
    </source>
</evidence>
<dbReference type="Proteomes" id="UP000886005">
    <property type="component" value="Unassembled WGS sequence"/>
</dbReference>
<comment type="caution">
    <text evidence="6">The sequence shown here is derived from an EMBL/GenBank/DDBJ whole genome shotgun (WGS) entry which is preliminary data.</text>
</comment>
<keyword evidence="3" id="KW-0547">Nucleotide-binding</keyword>
<keyword evidence="2" id="KW-0813">Transport</keyword>
<name>A0A7V1PV62_CALAY</name>